<dbReference type="WBParaSite" id="Csp11.Scaffold629.g9120.t1">
    <property type="protein sequence ID" value="Csp11.Scaffold629.g9120.t1"/>
    <property type="gene ID" value="Csp11.Scaffold629.g9120"/>
</dbReference>
<evidence type="ECO:0000313" key="1">
    <source>
        <dbReference type="Proteomes" id="UP000095282"/>
    </source>
</evidence>
<evidence type="ECO:0000313" key="2">
    <source>
        <dbReference type="WBParaSite" id="Csp11.Scaffold629.g9120.t1"/>
    </source>
</evidence>
<name>A0A1I7UGL2_9PELO</name>
<reference evidence="2" key="1">
    <citation type="submission" date="2016-11" db="UniProtKB">
        <authorList>
            <consortium name="WormBaseParasite"/>
        </authorList>
    </citation>
    <scope>IDENTIFICATION</scope>
</reference>
<accession>A0A1I7UGL2</accession>
<keyword evidence="1" id="KW-1185">Reference proteome</keyword>
<proteinExistence type="predicted"/>
<dbReference type="AlphaFoldDB" id="A0A1I7UGL2"/>
<dbReference type="Proteomes" id="UP000095282">
    <property type="component" value="Unplaced"/>
</dbReference>
<sequence>MAAFICWLPWKSQSKKTRTVDQKEQEYEVIYGGEDSVTKKLLDDYSTDPDHGAPACARCGRDPSMGQNSCPVCSN</sequence>
<protein>
    <submittedName>
        <fullName evidence="2">Zinc ribbon domain-containing protein</fullName>
    </submittedName>
</protein>
<organism evidence="1 2">
    <name type="scientific">Caenorhabditis tropicalis</name>
    <dbReference type="NCBI Taxonomy" id="1561998"/>
    <lineage>
        <taxon>Eukaryota</taxon>
        <taxon>Metazoa</taxon>
        <taxon>Ecdysozoa</taxon>
        <taxon>Nematoda</taxon>
        <taxon>Chromadorea</taxon>
        <taxon>Rhabditida</taxon>
        <taxon>Rhabditina</taxon>
        <taxon>Rhabditomorpha</taxon>
        <taxon>Rhabditoidea</taxon>
        <taxon>Rhabditidae</taxon>
        <taxon>Peloderinae</taxon>
        <taxon>Caenorhabditis</taxon>
    </lineage>
</organism>